<name>A0A2A9DXD8_9MICO</name>
<dbReference type="AlphaFoldDB" id="A0A2A9DXD8"/>
<evidence type="ECO:0000256" key="1">
    <source>
        <dbReference type="ARBA" id="ARBA00022630"/>
    </source>
</evidence>
<feature type="domain" description="NADPH-dependent FMN reductase-like" evidence="4">
    <location>
        <begin position="5"/>
        <end position="155"/>
    </location>
</feature>
<dbReference type="InterPro" id="IPR005025">
    <property type="entry name" value="FMN_Rdtase-like_dom"/>
</dbReference>
<dbReference type="RefSeq" id="WP_098407409.1">
    <property type="nucleotide sequence ID" value="NZ_PDJE01000001.1"/>
</dbReference>
<dbReference type="InterPro" id="IPR029039">
    <property type="entry name" value="Flavoprotein-like_sf"/>
</dbReference>
<evidence type="ECO:0000256" key="3">
    <source>
        <dbReference type="ARBA" id="ARBA00023002"/>
    </source>
</evidence>
<proteinExistence type="predicted"/>
<evidence type="ECO:0000259" key="4">
    <source>
        <dbReference type="Pfam" id="PF03358"/>
    </source>
</evidence>
<gene>
    <name evidence="5" type="ORF">ATJ78_1956</name>
</gene>
<dbReference type="PANTHER" id="PTHR43408">
    <property type="entry name" value="FMN REDUCTASE (NADPH)"/>
    <property type="match status" value="1"/>
</dbReference>
<accession>A0A2A9DXD8</accession>
<dbReference type="NCBIfam" id="TIGR04037">
    <property type="entry name" value="LLM_duo_CE1759"/>
    <property type="match status" value="1"/>
</dbReference>
<keyword evidence="2" id="KW-0288">FMN</keyword>
<reference evidence="5 6" key="1">
    <citation type="submission" date="2017-10" db="EMBL/GenBank/DDBJ databases">
        <title>Sequencing the genomes of 1000 actinobacteria strains.</title>
        <authorList>
            <person name="Klenk H.-P."/>
        </authorList>
    </citation>
    <scope>NUCLEOTIDE SEQUENCE [LARGE SCALE GENOMIC DNA]</scope>
    <source>
        <strain evidence="5 6">DSM 21798</strain>
    </source>
</reference>
<dbReference type="Proteomes" id="UP000221369">
    <property type="component" value="Unassembled WGS sequence"/>
</dbReference>
<dbReference type="PANTHER" id="PTHR43408:SF2">
    <property type="entry name" value="FMN REDUCTASE (NADPH)"/>
    <property type="match status" value="1"/>
</dbReference>
<dbReference type="EMBL" id="PDJE01000001">
    <property type="protein sequence ID" value="PFG31011.1"/>
    <property type="molecule type" value="Genomic_DNA"/>
</dbReference>
<keyword evidence="6" id="KW-1185">Reference proteome</keyword>
<dbReference type="Gene3D" id="3.40.50.360">
    <property type="match status" value="1"/>
</dbReference>
<dbReference type="InterPro" id="IPR051814">
    <property type="entry name" value="NAD(P)H-dep_FMN_reductase"/>
</dbReference>
<protein>
    <submittedName>
        <fullName evidence="5">FMN reductase</fullName>
    </submittedName>
</protein>
<organism evidence="5 6">
    <name type="scientific">Paramicrobacterium agarici</name>
    <dbReference type="NCBI Taxonomy" id="630514"/>
    <lineage>
        <taxon>Bacteria</taxon>
        <taxon>Bacillati</taxon>
        <taxon>Actinomycetota</taxon>
        <taxon>Actinomycetes</taxon>
        <taxon>Micrococcales</taxon>
        <taxon>Microbacteriaceae</taxon>
        <taxon>Paramicrobacterium</taxon>
    </lineage>
</organism>
<dbReference type="InterPro" id="IPR023932">
    <property type="entry name" value="CE1759_FMN_reduct"/>
</dbReference>
<evidence type="ECO:0000313" key="5">
    <source>
        <dbReference type="EMBL" id="PFG31011.1"/>
    </source>
</evidence>
<keyword evidence="1" id="KW-0285">Flavoprotein</keyword>
<dbReference type="SUPFAM" id="SSF52218">
    <property type="entry name" value="Flavoproteins"/>
    <property type="match status" value="1"/>
</dbReference>
<dbReference type="Pfam" id="PF03358">
    <property type="entry name" value="FMN_red"/>
    <property type="match status" value="1"/>
</dbReference>
<dbReference type="GO" id="GO:0016491">
    <property type="term" value="F:oxidoreductase activity"/>
    <property type="evidence" value="ECO:0007669"/>
    <property type="project" value="UniProtKB-KW"/>
</dbReference>
<keyword evidence="3" id="KW-0560">Oxidoreductase</keyword>
<evidence type="ECO:0000313" key="6">
    <source>
        <dbReference type="Proteomes" id="UP000221369"/>
    </source>
</evidence>
<sequence length="209" mass="22102">MTTRKLAVVTSGLSTPSSTRMLADRLAEATREKLVATGADVDVTTIEVRDLAHSITNNMLTGFADDALQGAIDAVTGADGLIAVSPVFKTSYAGLFKSFIDVIDNTALTDLPVVVGATGGTPRHSLALDFAMRPLFTYMHSVVVPTGVYAASDDWGAGAETVKALPERIDRAARELAALMEHSTRSENVVDPFALDENFDQLLGGFQGN</sequence>
<evidence type="ECO:0000256" key="2">
    <source>
        <dbReference type="ARBA" id="ARBA00022643"/>
    </source>
</evidence>
<comment type="caution">
    <text evidence="5">The sequence shown here is derived from an EMBL/GenBank/DDBJ whole genome shotgun (WGS) entry which is preliminary data.</text>
</comment>